<keyword evidence="1" id="KW-0812">Transmembrane</keyword>
<evidence type="ECO:0000313" key="2">
    <source>
        <dbReference type="EMBL" id="TSD09380.1"/>
    </source>
</evidence>
<comment type="caution">
    <text evidence="2">The sequence shown here is derived from an EMBL/GenBank/DDBJ whole genome shotgun (WGS) entry which is preliminary data.</text>
</comment>
<keyword evidence="3" id="KW-1185">Reference proteome</keyword>
<evidence type="ECO:0000256" key="1">
    <source>
        <dbReference type="SAM" id="Phobius"/>
    </source>
</evidence>
<reference evidence="2 3" key="1">
    <citation type="submission" date="2018-06" db="EMBL/GenBank/DDBJ databases">
        <title>Natronomonas sp. F16-60 a new haloarchaeon isolated from a solar saltern of Isla Cristina, Huelva, Spain.</title>
        <authorList>
            <person name="Duran-Viseras A."/>
            <person name="Sanchez-Porro C."/>
            <person name="Ventosa A."/>
        </authorList>
    </citation>
    <scope>NUCLEOTIDE SEQUENCE [LARGE SCALE GENOMIC DNA]</scope>
    <source>
        <strain evidence="2 3">F16-60</strain>
    </source>
</reference>
<dbReference type="EMBL" id="QMDX01000013">
    <property type="protein sequence ID" value="TSD09380.1"/>
    <property type="molecule type" value="Genomic_DNA"/>
</dbReference>
<gene>
    <name evidence="2" type="ORF">DP107_15840</name>
</gene>
<keyword evidence="1" id="KW-0472">Membrane</keyword>
<keyword evidence="1" id="KW-1133">Transmembrane helix</keyword>
<accession>A0A554MX74</accession>
<evidence type="ECO:0000313" key="3">
    <source>
        <dbReference type="Proteomes" id="UP000319894"/>
    </source>
</evidence>
<dbReference type="AlphaFoldDB" id="A0A554MX74"/>
<name>A0A554MX74_9EURY</name>
<dbReference type="Proteomes" id="UP000319894">
    <property type="component" value="Unassembled WGS sequence"/>
</dbReference>
<dbReference type="RefSeq" id="WP_144263116.1">
    <property type="nucleotide sequence ID" value="NZ_QMDX01000013.1"/>
</dbReference>
<sequence length="74" mass="7596">MTDRTPDGSAVIADADPERTAVAALRLLGVVMLVVALGLWPYTAAGLRWTPASLVVGGVVPLTLPDIAVEQVAS</sequence>
<dbReference type="InParanoid" id="A0A554MX74"/>
<organism evidence="2 3">
    <name type="scientific">Haloglomus irregulare</name>
    <dbReference type="NCBI Taxonomy" id="2234134"/>
    <lineage>
        <taxon>Archaea</taxon>
        <taxon>Methanobacteriati</taxon>
        <taxon>Methanobacteriota</taxon>
        <taxon>Stenosarchaea group</taxon>
        <taxon>Halobacteria</taxon>
        <taxon>Halobacteriales</taxon>
        <taxon>Natronomonadaceae</taxon>
        <taxon>Haloglomus</taxon>
    </lineage>
</organism>
<protein>
    <submittedName>
        <fullName evidence="2">Uncharacterized protein</fullName>
    </submittedName>
</protein>
<proteinExistence type="predicted"/>
<feature type="transmembrane region" description="Helical" evidence="1">
    <location>
        <begin position="20"/>
        <end position="40"/>
    </location>
</feature>